<comment type="subcellular location">
    <subcellularLocation>
        <location evidence="1">Membrane</location>
    </subcellularLocation>
</comment>
<feature type="region of interest" description="Disordered" evidence="6">
    <location>
        <begin position="56"/>
        <end position="79"/>
    </location>
</feature>
<evidence type="ECO:0000256" key="4">
    <source>
        <dbReference type="ARBA" id="ARBA00023134"/>
    </source>
</evidence>
<evidence type="ECO:0000313" key="8">
    <source>
        <dbReference type="EMBL" id="CAF3903479.1"/>
    </source>
</evidence>
<protein>
    <recommendedName>
        <fullName evidence="7">Dynamin N-terminal domain-containing protein</fullName>
    </recommendedName>
</protein>
<dbReference type="GO" id="GO:0003924">
    <property type="term" value="F:GTPase activity"/>
    <property type="evidence" value="ECO:0007669"/>
    <property type="project" value="InterPro"/>
</dbReference>
<dbReference type="GO" id="GO:0005741">
    <property type="term" value="C:mitochondrial outer membrane"/>
    <property type="evidence" value="ECO:0007669"/>
    <property type="project" value="TreeGrafter"/>
</dbReference>
<dbReference type="PANTHER" id="PTHR10465">
    <property type="entry name" value="TRANSMEMBRANE GTPASE FZO1"/>
    <property type="match status" value="1"/>
</dbReference>
<evidence type="ECO:0000256" key="3">
    <source>
        <dbReference type="ARBA" id="ARBA00022801"/>
    </source>
</evidence>
<reference evidence="8" key="1">
    <citation type="submission" date="2021-02" db="EMBL/GenBank/DDBJ databases">
        <authorList>
            <person name="Nowell W R."/>
        </authorList>
    </citation>
    <scope>NUCLEOTIDE SEQUENCE</scope>
</reference>
<accession>A0A819HKE8</accession>
<evidence type="ECO:0000256" key="1">
    <source>
        <dbReference type="ARBA" id="ARBA00004370"/>
    </source>
</evidence>
<dbReference type="Proteomes" id="UP000663823">
    <property type="component" value="Unassembled WGS sequence"/>
</dbReference>
<evidence type="ECO:0000256" key="5">
    <source>
        <dbReference type="ARBA" id="ARBA00023136"/>
    </source>
</evidence>
<dbReference type="AlphaFoldDB" id="A0A819HKE8"/>
<comment type="caution">
    <text evidence="8">The sequence shown here is derived from an EMBL/GenBank/DDBJ whole genome shotgun (WGS) entry which is preliminary data.</text>
</comment>
<evidence type="ECO:0000256" key="2">
    <source>
        <dbReference type="ARBA" id="ARBA00022741"/>
    </source>
</evidence>
<dbReference type="PANTHER" id="PTHR10465:SF0">
    <property type="entry name" value="SARCALUMENIN"/>
    <property type="match status" value="1"/>
</dbReference>
<evidence type="ECO:0000256" key="6">
    <source>
        <dbReference type="SAM" id="MobiDB-lite"/>
    </source>
</evidence>
<dbReference type="GO" id="GO:0008053">
    <property type="term" value="P:mitochondrial fusion"/>
    <property type="evidence" value="ECO:0007669"/>
    <property type="project" value="TreeGrafter"/>
</dbReference>
<dbReference type="InterPro" id="IPR027094">
    <property type="entry name" value="Mitofusin_fam"/>
</dbReference>
<gene>
    <name evidence="8" type="ORF">OTI717_LOCUS23910</name>
</gene>
<dbReference type="InterPro" id="IPR027417">
    <property type="entry name" value="P-loop_NTPase"/>
</dbReference>
<evidence type="ECO:0000259" key="7">
    <source>
        <dbReference type="Pfam" id="PF00350"/>
    </source>
</evidence>
<keyword evidence="5" id="KW-0472">Membrane</keyword>
<evidence type="ECO:0000313" key="9">
    <source>
        <dbReference type="Proteomes" id="UP000663823"/>
    </source>
</evidence>
<dbReference type="Gene3D" id="3.40.50.300">
    <property type="entry name" value="P-loop containing nucleotide triphosphate hydrolases"/>
    <property type="match status" value="1"/>
</dbReference>
<dbReference type="SUPFAM" id="SSF52540">
    <property type="entry name" value="P-loop containing nucleoside triphosphate hydrolases"/>
    <property type="match status" value="1"/>
</dbReference>
<keyword evidence="4" id="KW-0342">GTP-binding</keyword>
<feature type="non-terminal residue" evidence="8">
    <location>
        <position position="1"/>
    </location>
</feature>
<proteinExistence type="predicted"/>
<dbReference type="GO" id="GO:0005525">
    <property type="term" value="F:GTP binding"/>
    <property type="evidence" value="ECO:0007669"/>
    <property type="project" value="UniProtKB-KW"/>
</dbReference>
<dbReference type="InterPro" id="IPR045063">
    <property type="entry name" value="Dynamin_N"/>
</dbReference>
<organism evidence="8 9">
    <name type="scientific">Rotaria sordida</name>
    <dbReference type="NCBI Taxonomy" id="392033"/>
    <lineage>
        <taxon>Eukaryota</taxon>
        <taxon>Metazoa</taxon>
        <taxon>Spiralia</taxon>
        <taxon>Gnathifera</taxon>
        <taxon>Rotifera</taxon>
        <taxon>Eurotatoria</taxon>
        <taxon>Bdelloidea</taxon>
        <taxon>Philodinida</taxon>
        <taxon>Philodinidae</taxon>
        <taxon>Rotaria</taxon>
    </lineage>
</organism>
<dbReference type="GO" id="GO:0051646">
    <property type="term" value="P:mitochondrion localization"/>
    <property type="evidence" value="ECO:0007669"/>
    <property type="project" value="TreeGrafter"/>
</dbReference>
<feature type="domain" description="Dynamin N-terminal" evidence="7">
    <location>
        <begin position="170"/>
        <end position="318"/>
    </location>
</feature>
<name>A0A819HKE8_9BILA</name>
<dbReference type="EMBL" id="CAJOAX010004385">
    <property type="protein sequence ID" value="CAF3903479.1"/>
    <property type="molecule type" value="Genomic_DNA"/>
</dbReference>
<dbReference type="Pfam" id="PF00350">
    <property type="entry name" value="Dynamin_N"/>
    <property type="match status" value="1"/>
</dbReference>
<keyword evidence="3" id="KW-0378">Hydrolase</keyword>
<keyword evidence="2" id="KW-0547">Nucleotide-binding</keyword>
<sequence>MSTSGDVTSIIGNAPSKSCDANNISDNASSISGDHSGISNNASSILGDAGSISGDANSRTGGVRSTLGDDTTIPGNTGGNSGVASSNLGFANSMSGDVNSTSVLHDVCYFDFSRHRLSFASTVIEQLNALEQHEQKLLEIIEQMRDETHVNDALNTEYDALKYSRKKIVLAVLGCAKSAKSSFINYLLEEKICPVDILSATARVTRIIYGSQWKVYLEGEQGEEMNDIDSLYRKAIELIVLKGDDRNDETKCKMKVIIELPIKQLKNVELWDLPGLNENPVLDGIVSTILSDVDLVFALLPINGVAPNKTLTPAQKNVLSCGGNACIYCGDCRDWIYDDGVDCGNNHNNIFDRRRWQRCPGAKCFYGYHHFTRYYHHDDRDDDPIRFYN</sequence>